<sequence>MRARKAQHAVKLYRYYQLEDDCSMKSSNSLMQMETWLAEAVADVTLDALNAVLLAVKRPNREFDECIRAVMTALAACTPRGDRGGLKAGQRMQRDGAGRPAFAPLNNVSKMSFLRASRVNSDEFAVRNEVGATEGDLLNAVEMPVRKKHGPYDIIADDLYDCRIPLHNELAYQHGIHFEAKYVGSMEIPRPGTRIEIVAAMRRVRYEFKARGIKKRPVDITVSVDGVKVVLQRKKQKQKGLSWDESKLLVMFHPIYRIFYVSHDSQDLQIFSYIARDGASNTFKCNVFKCSKKITFEVNYVSIRFFICTGSPLIIVELQIIEDGDQLTM</sequence>
<feature type="domain" description="PID" evidence="2">
    <location>
        <begin position="175"/>
        <end position="230"/>
    </location>
</feature>
<dbReference type="Gene3D" id="2.30.29.30">
    <property type="entry name" value="Pleckstrin-homology domain (PH domain)/Phosphotyrosine-binding domain (PTB)"/>
    <property type="match status" value="1"/>
</dbReference>
<dbReference type="FunFam" id="2.30.29.30:FF:000124">
    <property type="entry name" value="carboxyl-terminal PDZ ligand of neuronal nitric oxide synthase protein-like"/>
    <property type="match status" value="1"/>
</dbReference>
<accession>A0A0D6M036</accession>
<dbReference type="InterPro" id="IPR006020">
    <property type="entry name" value="PTB/PI_dom"/>
</dbReference>
<gene>
    <name evidence="3" type="ORF">ANCCEY_03246</name>
</gene>
<evidence type="ECO:0000256" key="1">
    <source>
        <dbReference type="ARBA" id="ARBA00023054"/>
    </source>
</evidence>
<proteinExistence type="predicted"/>
<dbReference type="Pfam" id="PF00640">
    <property type="entry name" value="PID"/>
    <property type="match status" value="1"/>
</dbReference>
<dbReference type="SUPFAM" id="SSF50729">
    <property type="entry name" value="PH domain-like"/>
    <property type="match status" value="1"/>
</dbReference>
<name>A0A0D6M036_9BILA</name>
<dbReference type="PANTHER" id="PTHR11232">
    <property type="entry name" value="PHOSPHOTYROSINE INTERACTION DOMAIN-CONTAINING FAMILY MEMBER"/>
    <property type="match status" value="1"/>
</dbReference>
<organism evidence="3 4">
    <name type="scientific">Ancylostoma ceylanicum</name>
    <dbReference type="NCBI Taxonomy" id="53326"/>
    <lineage>
        <taxon>Eukaryota</taxon>
        <taxon>Metazoa</taxon>
        <taxon>Ecdysozoa</taxon>
        <taxon>Nematoda</taxon>
        <taxon>Chromadorea</taxon>
        <taxon>Rhabditida</taxon>
        <taxon>Rhabditina</taxon>
        <taxon>Rhabditomorpha</taxon>
        <taxon>Strongyloidea</taxon>
        <taxon>Ancylostomatidae</taxon>
        <taxon>Ancylostomatinae</taxon>
        <taxon>Ancylostoma</taxon>
    </lineage>
</organism>
<dbReference type="InterPro" id="IPR051133">
    <property type="entry name" value="Adapter_Engulfment-Domain"/>
</dbReference>
<dbReference type="PANTHER" id="PTHR11232:SF17">
    <property type="entry name" value="CAPON-LIKE PROTEIN"/>
    <property type="match status" value="1"/>
</dbReference>
<dbReference type="AlphaFoldDB" id="A0A0D6M036"/>
<dbReference type="SMART" id="SM00462">
    <property type="entry name" value="PTB"/>
    <property type="match status" value="1"/>
</dbReference>
<protein>
    <submittedName>
        <fullName evidence="3">Phosphotyrosine interaction domain protein</fullName>
    </submittedName>
</protein>
<evidence type="ECO:0000259" key="2">
    <source>
        <dbReference type="PROSITE" id="PS01179"/>
    </source>
</evidence>
<keyword evidence="1" id="KW-0175">Coiled coil</keyword>
<evidence type="ECO:0000313" key="4">
    <source>
        <dbReference type="Proteomes" id="UP000054495"/>
    </source>
</evidence>
<dbReference type="EMBL" id="KE124831">
    <property type="protein sequence ID" value="EPB77655.1"/>
    <property type="molecule type" value="Genomic_DNA"/>
</dbReference>
<evidence type="ECO:0000313" key="3">
    <source>
        <dbReference type="EMBL" id="EPB77655.1"/>
    </source>
</evidence>
<dbReference type="PROSITE" id="PS01179">
    <property type="entry name" value="PID"/>
    <property type="match status" value="1"/>
</dbReference>
<keyword evidence="4" id="KW-1185">Reference proteome</keyword>
<dbReference type="InterPro" id="IPR011993">
    <property type="entry name" value="PH-like_dom_sf"/>
</dbReference>
<dbReference type="Proteomes" id="UP000054495">
    <property type="component" value="Unassembled WGS sequence"/>
</dbReference>
<reference evidence="3 4" key="1">
    <citation type="submission" date="2013-05" db="EMBL/GenBank/DDBJ databases">
        <title>Draft genome of the parasitic nematode Anyclostoma ceylanicum.</title>
        <authorList>
            <person name="Mitreva M."/>
        </authorList>
    </citation>
    <scope>NUCLEOTIDE SEQUENCE [LARGE SCALE GENOMIC DNA]</scope>
</reference>
<dbReference type="GO" id="GO:0050998">
    <property type="term" value="F:nitric-oxide synthase binding"/>
    <property type="evidence" value="ECO:0007669"/>
    <property type="project" value="TreeGrafter"/>
</dbReference>
<dbReference type="CDD" id="cd01270">
    <property type="entry name" value="PTB_CAPON-like"/>
    <property type="match status" value="1"/>
</dbReference>